<dbReference type="Proteomes" id="UP000594263">
    <property type="component" value="Unplaced"/>
</dbReference>
<dbReference type="Pfam" id="PF00069">
    <property type="entry name" value="Pkinase"/>
    <property type="match status" value="1"/>
</dbReference>
<sequence>MGCTFSGLNALYDTASGGGDVWINENRFRIVKQLGGGAPSLFLVKEILTNSSSADTGLAKKLKDQANVSDNGTYAMKKVLIHNKQELDTVKEEIRISSLFNHPNLHPLLDHAVIEVKGAKEVSWTHEAYLLFPIPAGATLLEKSKTMKGNGEFFSTSDVLNIFSQLCEGLKHMHSFDPPYAHNDVHPGKVIITRKKGLAPLARLMDFETARPARKQINSPQEAQQLQEWASKHCSEQFRAPELWNCPNNAKIDERIDIWSLGCTLFAIMYHMSPFEHVVEEVDGNLELAVINTQIKKWPPGPNPPYPEALHQFITWMLQPQATVRPRIDDIIPHIDKLMAKFGQ</sequence>
<keyword evidence="2" id="KW-0723">Serine/threonine-protein kinase</keyword>
<evidence type="ECO:0000256" key="7">
    <source>
        <dbReference type="ARBA" id="ARBA00047899"/>
    </source>
</evidence>
<evidence type="ECO:0000256" key="8">
    <source>
        <dbReference type="ARBA" id="ARBA00048679"/>
    </source>
</evidence>
<dbReference type="Gene3D" id="1.10.510.10">
    <property type="entry name" value="Transferase(Phosphotransferase) domain 1"/>
    <property type="match status" value="1"/>
</dbReference>
<proteinExistence type="predicted"/>
<dbReference type="InterPro" id="IPR011009">
    <property type="entry name" value="Kinase-like_dom_sf"/>
</dbReference>
<evidence type="ECO:0000256" key="4">
    <source>
        <dbReference type="ARBA" id="ARBA00022741"/>
    </source>
</evidence>
<name>A0A7N0UFB4_KALFE</name>
<organism evidence="10 11">
    <name type="scientific">Kalanchoe fedtschenkoi</name>
    <name type="common">Lavender scallops</name>
    <name type="synonym">South American air plant</name>
    <dbReference type="NCBI Taxonomy" id="63787"/>
    <lineage>
        <taxon>Eukaryota</taxon>
        <taxon>Viridiplantae</taxon>
        <taxon>Streptophyta</taxon>
        <taxon>Embryophyta</taxon>
        <taxon>Tracheophyta</taxon>
        <taxon>Spermatophyta</taxon>
        <taxon>Magnoliopsida</taxon>
        <taxon>eudicotyledons</taxon>
        <taxon>Gunneridae</taxon>
        <taxon>Pentapetalae</taxon>
        <taxon>Saxifragales</taxon>
        <taxon>Crassulaceae</taxon>
        <taxon>Kalanchoe</taxon>
    </lineage>
</organism>
<evidence type="ECO:0000259" key="9">
    <source>
        <dbReference type="PROSITE" id="PS50011"/>
    </source>
</evidence>
<dbReference type="Gramene" id="Kaladp0066s0055.1.v1.1">
    <property type="protein sequence ID" value="Kaladp0066s0055.1.v1.1"/>
    <property type="gene ID" value="Kaladp0066s0055.v1.1"/>
</dbReference>
<comment type="catalytic activity">
    <reaction evidence="7">
        <text>L-threonyl-[protein] + ATP = O-phospho-L-threonyl-[protein] + ADP + H(+)</text>
        <dbReference type="Rhea" id="RHEA:46608"/>
        <dbReference type="Rhea" id="RHEA-COMP:11060"/>
        <dbReference type="Rhea" id="RHEA-COMP:11605"/>
        <dbReference type="ChEBI" id="CHEBI:15378"/>
        <dbReference type="ChEBI" id="CHEBI:30013"/>
        <dbReference type="ChEBI" id="CHEBI:30616"/>
        <dbReference type="ChEBI" id="CHEBI:61977"/>
        <dbReference type="ChEBI" id="CHEBI:456216"/>
        <dbReference type="EC" id="2.7.11.1"/>
    </reaction>
</comment>
<dbReference type="PANTHER" id="PTHR45998:SF2">
    <property type="entry name" value="SERINE_THREONINE-PROTEIN KINASE 16"/>
    <property type="match status" value="1"/>
</dbReference>
<dbReference type="EC" id="2.7.11.1" evidence="1"/>
<dbReference type="PROSITE" id="PS50011">
    <property type="entry name" value="PROTEIN_KINASE_DOM"/>
    <property type="match status" value="1"/>
</dbReference>
<dbReference type="Gene3D" id="3.30.200.20">
    <property type="entry name" value="Phosphorylase Kinase, domain 1"/>
    <property type="match status" value="1"/>
</dbReference>
<dbReference type="EnsemblPlants" id="Kaladp0066s0055.1.v1.1">
    <property type="protein sequence ID" value="Kaladp0066s0055.1.v1.1"/>
    <property type="gene ID" value="Kaladp0066s0055.v1.1"/>
</dbReference>
<evidence type="ECO:0000256" key="2">
    <source>
        <dbReference type="ARBA" id="ARBA00022527"/>
    </source>
</evidence>
<keyword evidence="3" id="KW-0808">Transferase</keyword>
<feature type="domain" description="Protein kinase" evidence="9">
    <location>
        <begin position="28"/>
        <end position="339"/>
    </location>
</feature>
<evidence type="ECO:0000256" key="3">
    <source>
        <dbReference type="ARBA" id="ARBA00022679"/>
    </source>
</evidence>
<dbReference type="AlphaFoldDB" id="A0A7N0UFB4"/>
<evidence type="ECO:0000256" key="6">
    <source>
        <dbReference type="ARBA" id="ARBA00022840"/>
    </source>
</evidence>
<evidence type="ECO:0000256" key="5">
    <source>
        <dbReference type="ARBA" id="ARBA00022777"/>
    </source>
</evidence>
<dbReference type="GO" id="GO:0005737">
    <property type="term" value="C:cytoplasm"/>
    <property type="evidence" value="ECO:0007669"/>
    <property type="project" value="TreeGrafter"/>
</dbReference>
<keyword evidence="5" id="KW-0418">Kinase</keyword>
<keyword evidence="11" id="KW-1185">Reference proteome</keyword>
<dbReference type="SUPFAM" id="SSF56112">
    <property type="entry name" value="Protein kinase-like (PK-like)"/>
    <property type="match status" value="1"/>
</dbReference>
<reference evidence="10" key="1">
    <citation type="submission" date="2021-01" db="UniProtKB">
        <authorList>
            <consortium name="EnsemblPlants"/>
        </authorList>
    </citation>
    <scope>IDENTIFICATION</scope>
</reference>
<keyword evidence="6" id="KW-0067">ATP-binding</keyword>
<accession>A0A7N0UFB4</accession>
<protein>
    <recommendedName>
        <fullName evidence="1">non-specific serine/threonine protein kinase</fullName>
        <ecNumber evidence="1">2.7.11.1</ecNumber>
    </recommendedName>
</protein>
<dbReference type="PANTHER" id="PTHR45998">
    <property type="entry name" value="SERINE/THREONINE-PROTEIN KINASE 16"/>
    <property type="match status" value="1"/>
</dbReference>
<evidence type="ECO:0000313" key="11">
    <source>
        <dbReference type="Proteomes" id="UP000594263"/>
    </source>
</evidence>
<dbReference type="SMART" id="SM00220">
    <property type="entry name" value="S_TKc"/>
    <property type="match status" value="1"/>
</dbReference>
<dbReference type="InterPro" id="IPR052239">
    <property type="entry name" value="Ser/Thr-specific_kinases"/>
</dbReference>
<dbReference type="GO" id="GO:0005524">
    <property type="term" value="F:ATP binding"/>
    <property type="evidence" value="ECO:0007669"/>
    <property type="project" value="UniProtKB-KW"/>
</dbReference>
<dbReference type="GO" id="GO:0004674">
    <property type="term" value="F:protein serine/threonine kinase activity"/>
    <property type="evidence" value="ECO:0007669"/>
    <property type="project" value="UniProtKB-KW"/>
</dbReference>
<dbReference type="InterPro" id="IPR000719">
    <property type="entry name" value="Prot_kinase_dom"/>
</dbReference>
<evidence type="ECO:0000313" key="10">
    <source>
        <dbReference type="EnsemblPlants" id="Kaladp0066s0055.1.v1.1"/>
    </source>
</evidence>
<evidence type="ECO:0000256" key="1">
    <source>
        <dbReference type="ARBA" id="ARBA00012513"/>
    </source>
</evidence>
<comment type="catalytic activity">
    <reaction evidence="8">
        <text>L-seryl-[protein] + ATP = O-phospho-L-seryl-[protein] + ADP + H(+)</text>
        <dbReference type="Rhea" id="RHEA:17989"/>
        <dbReference type="Rhea" id="RHEA-COMP:9863"/>
        <dbReference type="Rhea" id="RHEA-COMP:11604"/>
        <dbReference type="ChEBI" id="CHEBI:15378"/>
        <dbReference type="ChEBI" id="CHEBI:29999"/>
        <dbReference type="ChEBI" id="CHEBI:30616"/>
        <dbReference type="ChEBI" id="CHEBI:83421"/>
        <dbReference type="ChEBI" id="CHEBI:456216"/>
        <dbReference type="EC" id="2.7.11.1"/>
    </reaction>
</comment>
<keyword evidence="4" id="KW-0547">Nucleotide-binding</keyword>